<dbReference type="InterPro" id="IPR012337">
    <property type="entry name" value="RNaseH-like_sf"/>
</dbReference>
<dbReference type="Gene3D" id="3.30.420.10">
    <property type="entry name" value="Ribonuclease H-like superfamily/Ribonuclease H"/>
    <property type="match status" value="1"/>
</dbReference>
<reference evidence="2 3" key="1">
    <citation type="submission" date="2024-02" db="EMBL/GenBank/DDBJ databases">
        <title>Discinaceae phylogenomics.</title>
        <authorList>
            <person name="Dirks A.C."/>
            <person name="James T.Y."/>
        </authorList>
    </citation>
    <scope>NUCLEOTIDE SEQUENCE [LARGE SCALE GENOMIC DNA]</scope>
    <source>
        <strain evidence="2 3">ACD0624</strain>
    </source>
</reference>
<name>A0ABR3G3V2_9PEZI</name>
<keyword evidence="3" id="KW-1185">Reference proteome</keyword>
<accession>A0ABR3G3V2</accession>
<dbReference type="InterPro" id="IPR036397">
    <property type="entry name" value="RNaseH_sf"/>
</dbReference>
<dbReference type="SUPFAM" id="SSF53098">
    <property type="entry name" value="Ribonuclease H-like"/>
    <property type="match status" value="1"/>
</dbReference>
<feature type="region of interest" description="Disordered" evidence="1">
    <location>
        <begin position="268"/>
        <end position="290"/>
    </location>
</feature>
<evidence type="ECO:0008006" key="4">
    <source>
        <dbReference type="Google" id="ProtNLM"/>
    </source>
</evidence>
<evidence type="ECO:0000256" key="1">
    <source>
        <dbReference type="SAM" id="MobiDB-lite"/>
    </source>
</evidence>
<protein>
    <recommendedName>
        <fullName evidence="4">RNase H type-1 domain-containing protein</fullName>
    </recommendedName>
</protein>
<dbReference type="Proteomes" id="UP001447188">
    <property type="component" value="Unassembled WGS sequence"/>
</dbReference>
<gene>
    <name evidence="2" type="ORF">Q9L58_010526</name>
</gene>
<sequence>MTPLDLLLDKHWQQYRLLTLLQGDSHPCKPMMLKALQNNGPKQTGTGLHGIADLLNHLLNDSLRLEDCRDIDRSIELPPPPIIRVGKESQADRHGLWLPTLNTSTILLYMNGSKAKNGTMSSVWHCVKITKQGRETMFERACQLGPKAHIEDGEIHAIEEGLSRLGETKEKDISLCFDNQNARKALAGRPTAGREDVRGFLEDVKILQQGGCSVRGKWTPSHQNIEGNEQPDSLANIGSSLPLCPWARTTLSWLCSTPYHTMIEQWHERSPGQHKPKTKPFGATSGLHSD</sequence>
<organism evidence="2 3">
    <name type="scientific">Discina gigas</name>
    <dbReference type="NCBI Taxonomy" id="1032678"/>
    <lineage>
        <taxon>Eukaryota</taxon>
        <taxon>Fungi</taxon>
        <taxon>Dikarya</taxon>
        <taxon>Ascomycota</taxon>
        <taxon>Pezizomycotina</taxon>
        <taxon>Pezizomycetes</taxon>
        <taxon>Pezizales</taxon>
        <taxon>Discinaceae</taxon>
        <taxon>Discina</taxon>
    </lineage>
</organism>
<comment type="caution">
    <text evidence="2">The sequence shown here is derived from an EMBL/GenBank/DDBJ whole genome shotgun (WGS) entry which is preliminary data.</text>
</comment>
<dbReference type="EMBL" id="JBBBZM010000464">
    <property type="protein sequence ID" value="KAL0630628.1"/>
    <property type="molecule type" value="Genomic_DNA"/>
</dbReference>
<evidence type="ECO:0000313" key="3">
    <source>
        <dbReference type="Proteomes" id="UP001447188"/>
    </source>
</evidence>
<evidence type="ECO:0000313" key="2">
    <source>
        <dbReference type="EMBL" id="KAL0630628.1"/>
    </source>
</evidence>
<proteinExistence type="predicted"/>